<organism evidence="2 3">
    <name type="scientific">Pseudomonas syringae pv. actinidiae</name>
    <dbReference type="NCBI Taxonomy" id="103796"/>
    <lineage>
        <taxon>Bacteria</taxon>
        <taxon>Pseudomonadati</taxon>
        <taxon>Pseudomonadota</taxon>
        <taxon>Gammaproteobacteria</taxon>
        <taxon>Pseudomonadales</taxon>
        <taxon>Pseudomonadaceae</taxon>
        <taxon>Pseudomonas</taxon>
        <taxon>Pseudomonas syringae</taxon>
    </lineage>
</organism>
<protein>
    <submittedName>
        <fullName evidence="2">DNA repair exonuclease SbcCD nuclease subunit</fullName>
    </submittedName>
</protein>
<proteinExistence type="predicted"/>
<gene>
    <name evidence="2" type="ORF">KPSA1_03544</name>
</gene>
<keyword evidence="2" id="KW-0269">Exonuclease</keyword>
<sequence>MPAIARRSANNLFNENGNNHALFSTDHSSHGYRFIDRSAQLRRWLLKACRSAKTSLRCGLVAKRRQPNSGVETGRLVSVPSNSDRSRGARRKERFAGCQSQNQGP</sequence>
<name>A0A2V0QB96_PSESF</name>
<evidence type="ECO:0000256" key="1">
    <source>
        <dbReference type="SAM" id="MobiDB-lite"/>
    </source>
</evidence>
<evidence type="ECO:0000313" key="2">
    <source>
        <dbReference type="EMBL" id="GBH10134.1"/>
    </source>
</evidence>
<evidence type="ECO:0000313" key="3">
    <source>
        <dbReference type="Proteomes" id="UP000247480"/>
    </source>
</evidence>
<dbReference type="Proteomes" id="UP000247480">
    <property type="component" value="Unassembled WGS sequence"/>
</dbReference>
<dbReference type="EMBL" id="BGJZ01000170">
    <property type="protein sequence ID" value="GBH10134.1"/>
    <property type="molecule type" value="Genomic_DNA"/>
</dbReference>
<accession>A0A2V0QB96</accession>
<keyword evidence="2" id="KW-0540">Nuclease</keyword>
<dbReference type="GO" id="GO:0004527">
    <property type="term" value="F:exonuclease activity"/>
    <property type="evidence" value="ECO:0007669"/>
    <property type="project" value="UniProtKB-KW"/>
</dbReference>
<dbReference type="AlphaFoldDB" id="A0A2V0QB96"/>
<comment type="caution">
    <text evidence="2">The sequence shown here is derived from an EMBL/GenBank/DDBJ whole genome shotgun (WGS) entry which is preliminary data.</text>
</comment>
<feature type="region of interest" description="Disordered" evidence="1">
    <location>
        <begin position="67"/>
        <end position="105"/>
    </location>
</feature>
<reference evidence="2 3" key="1">
    <citation type="submission" date="2018-04" db="EMBL/GenBank/DDBJ databases">
        <title>Draft genome sequence of Pseudomonas syringae pv. actinidiae biovar 1 strains isolated from kiwifruit in Kagawa prefecture.</title>
        <authorList>
            <person name="Tabuchi M."/>
            <person name="Saito M."/>
            <person name="Fujiwara S."/>
            <person name="Sasa N."/>
            <person name="Akimitsu K."/>
            <person name="Gomi K."/>
            <person name="Konishi-Sugita S."/>
            <person name="Hamano K."/>
            <person name="Kataoka I."/>
        </authorList>
    </citation>
    <scope>NUCLEOTIDE SEQUENCE [LARGE SCALE GENOMIC DNA]</scope>
    <source>
        <strain evidence="2 3">MAFF212206</strain>
    </source>
</reference>
<keyword evidence="2" id="KW-0378">Hydrolase</keyword>